<name>A0A194XFQ4_MOLSC</name>
<reference evidence="2 3" key="1">
    <citation type="submission" date="2015-10" db="EMBL/GenBank/DDBJ databases">
        <title>Full genome of DAOMC 229536 Phialocephala scopiformis, a fungal endophyte of spruce producing the potent anti-insectan compound rugulosin.</title>
        <authorList>
            <consortium name="DOE Joint Genome Institute"/>
            <person name="Walker A.K."/>
            <person name="Frasz S.L."/>
            <person name="Seifert K.A."/>
            <person name="Miller J.D."/>
            <person name="Mondo S.J."/>
            <person name="Labutti K."/>
            <person name="Lipzen A."/>
            <person name="Dockter R."/>
            <person name="Kennedy M."/>
            <person name="Grigoriev I.V."/>
            <person name="Spatafora J.W."/>
        </authorList>
    </citation>
    <scope>NUCLEOTIDE SEQUENCE [LARGE SCALE GENOMIC DNA]</scope>
    <source>
        <strain evidence="2 3">CBS 120377</strain>
    </source>
</reference>
<dbReference type="Proteomes" id="UP000070700">
    <property type="component" value="Unassembled WGS sequence"/>
</dbReference>
<proteinExistence type="predicted"/>
<feature type="region of interest" description="Disordered" evidence="1">
    <location>
        <begin position="84"/>
        <end position="106"/>
    </location>
</feature>
<evidence type="ECO:0000313" key="2">
    <source>
        <dbReference type="EMBL" id="KUJ18998.1"/>
    </source>
</evidence>
<dbReference type="KEGG" id="psco:LY89DRAFT_509554"/>
<dbReference type="AlphaFoldDB" id="A0A194XFQ4"/>
<dbReference type="InParanoid" id="A0A194XFQ4"/>
<keyword evidence="3" id="KW-1185">Reference proteome</keyword>
<evidence type="ECO:0000256" key="1">
    <source>
        <dbReference type="SAM" id="MobiDB-lite"/>
    </source>
</evidence>
<evidence type="ECO:0000313" key="3">
    <source>
        <dbReference type="Proteomes" id="UP000070700"/>
    </source>
</evidence>
<accession>A0A194XFQ4</accession>
<dbReference type="EMBL" id="KQ947412">
    <property type="protein sequence ID" value="KUJ18998.1"/>
    <property type="molecule type" value="Genomic_DNA"/>
</dbReference>
<organism evidence="2 3">
    <name type="scientific">Mollisia scopiformis</name>
    <name type="common">Conifer needle endophyte fungus</name>
    <name type="synonym">Phialocephala scopiformis</name>
    <dbReference type="NCBI Taxonomy" id="149040"/>
    <lineage>
        <taxon>Eukaryota</taxon>
        <taxon>Fungi</taxon>
        <taxon>Dikarya</taxon>
        <taxon>Ascomycota</taxon>
        <taxon>Pezizomycotina</taxon>
        <taxon>Leotiomycetes</taxon>
        <taxon>Helotiales</taxon>
        <taxon>Mollisiaceae</taxon>
        <taxon>Mollisia</taxon>
    </lineage>
</organism>
<dbReference type="RefSeq" id="XP_018073353.1">
    <property type="nucleotide sequence ID" value="XM_018208062.1"/>
</dbReference>
<protein>
    <submittedName>
        <fullName evidence="2">Uncharacterized protein</fullName>
    </submittedName>
</protein>
<dbReference type="GeneID" id="28817788"/>
<sequence>MGIIKHSLNPGLEAYRDIKTEPPAFAQENKAISQGRAGCEDTECFSEKLKKMDHQRPAPCVRLEPAPMIDTAFVQPVISSSQQKVKHALGNSDQTQEPVPPAQSPLRMIPRPRILREPRQRSFLISDPLNSNRAQIMISADSQAMEPLIAHYSDDRQSPFDAPRISNQGPFLGLDDLNDFSTFVQPPQTMYDYDNHKFCSATEDISRGGTDVYVDSHDFEGLLSFESSLPDANGPIKHVRDMNKGLKGRYEFDGSM</sequence>
<gene>
    <name evidence="2" type="ORF">LY89DRAFT_509554</name>
</gene>